<comment type="similarity">
    <text evidence="13">Belongs to the ABC transporter superfamily. Carbohydrate uptake transporter-1 (CUT1) (TC 3.A.1.1) family.</text>
</comment>
<protein>
    <recommendedName>
        <fullName evidence="8">Molybdate/tungstate import ATP-binding protein WtpC</fullName>
        <ecNumber evidence="7">7.3.2.6</ecNumber>
        <ecNumber evidence="15">7.5.2.13</ecNumber>
    </recommendedName>
</protein>
<evidence type="ECO:0000256" key="15">
    <source>
        <dbReference type="ARBA" id="ARBA00066315"/>
    </source>
</evidence>
<dbReference type="EC" id="7.3.2.6" evidence="7"/>
<dbReference type="InterPro" id="IPR004606">
    <property type="entry name" value="Mop_domain"/>
</dbReference>
<dbReference type="SMART" id="SM00382">
    <property type="entry name" value="AAA"/>
    <property type="match status" value="1"/>
</dbReference>
<proteinExistence type="inferred from homology"/>
<dbReference type="Pfam" id="PF08402">
    <property type="entry name" value="TOBE_2"/>
    <property type="match status" value="1"/>
</dbReference>
<evidence type="ECO:0000256" key="5">
    <source>
        <dbReference type="ARBA" id="ARBA00038307"/>
    </source>
</evidence>
<dbReference type="InterPro" id="IPR053428">
    <property type="entry name" value="Molybdate/tungstate_ABC-ATPase"/>
</dbReference>
<name>A0A9Q4PV56_9EURY</name>
<dbReference type="PROSITE" id="PS51866">
    <property type="entry name" value="MOP"/>
    <property type="match status" value="1"/>
</dbReference>
<feature type="domain" description="Mop" evidence="17">
    <location>
        <begin position="289"/>
        <end position="352"/>
    </location>
</feature>
<dbReference type="PROSITE" id="PS50893">
    <property type="entry name" value="ABC_TRANSPORTER_2"/>
    <property type="match status" value="1"/>
</dbReference>
<comment type="catalytic activity">
    <reaction evidence="9">
        <text>tungstate(in) + ATP + H2O = tungstate(out) + ADP + phosphate + H(+)</text>
        <dbReference type="Rhea" id="RHEA:35027"/>
        <dbReference type="ChEBI" id="CHEBI:15377"/>
        <dbReference type="ChEBI" id="CHEBI:15378"/>
        <dbReference type="ChEBI" id="CHEBI:30616"/>
        <dbReference type="ChEBI" id="CHEBI:43474"/>
        <dbReference type="ChEBI" id="CHEBI:46502"/>
        <dbReference type="ChEBI" id="CHEBI:456216"/>
        <dbReference type="EC" id="7.3.2.6"/>
    </reaction>
</comment>
<keyword evidence="2" id="KW-0813">Transport</keyword>
<dbReference type="InterPro" id="IPR003593">
    <property type="entry name" value="AAA+_ATPase"/>
</dbReference>
<dbReference type="PROSITE" id="PS00211">
    <property type="entry name" value="ABC_TRANSPORTER_1"/>
    <property type="match status" value="1"/>
</dbReference>
<evidence type="ECO:0000256" key="8">
    <source>
        <dbReference type="ARBA" id="ARBA00041133"/>
    </source>
</evidence>
<dbReference type="GO" id="GO:1901238">
    <property type="term" value="F:ABC-type tungstate transporter activity"/>
    <property type="evidence" value="ECO:0007669"/>
    <property type="project" value="UniProtKB-EC"/>
</dbReference>
<sequence>MLTIEHISKDLGEFILDDVSLTVEDGEYFVIIGPTGAGKTILLETIAGVYPPDSGTVVLDGRDVTFVPPRERNITMVYQDYMLFPHLTVAENIGFGLKNRKLPAEEISTKVAEVADIFGIGHLLHRYPDTLSGGEQQRAAISRAIVLEPSILLLDEPLSALDGQTRDRLRIELRRLHAKYKTTIIHITHNFEEVFSLASRVAVMHQGKMMQVGTPDEVFRHPNSEFIAEFVGVQNIFRGTCKTTEGLSEISVEGAENTHIICSSLCTGNTNVTATIRPEDIMVSCTKLESTARNSFAGTITDVADNGSMVRISVDTGLPFIAAVTRQGWQSLEAEIGDTVYLTIMAQSVHIF</sequence>
<dbReference type="CDD" id="cd03299">
    <property type="entry name" value="ABC_ModC_like"/>
    <property type="match status" value="1"/>
</dbReference>
<dbReference type="InterPro" id="IPR013611">
    <property type="entry name" value="Transp-assoc_OB_typ2"/>
</dbReference>
<evidence type="ECO:0000256" key="7">
    <source>
        <dbReference type="ARBA" id="ARBA00039025"/>
    </source>
</evidence>
<dbReference type="EMBL" id="JAKELO010000002">
    <property type="protein sequence ID" value="MDE4907630.1"/>
    <property type="molecule type" value="Genomic_DNA"/>
</dbReference>
<dbReference type="PANTHER" id="PTHR42781">
    <property type="entry name" value="SPERMIDINE/PUTRESCINE IMPORT ATP-BINDING PROTEIN POTA"/>
    <property type="match status" value="1"/>
</dbReference>
<evidence type="ECO:0000256" key="1">
    <source>
        <dbReference type="ARBA" id="ARBA00004202"/>
    </source>
</evidence>
<comment type="subunit">
    <text evidence="14">The complex is composed of two ATP-binding proteins (XacJ and XacK), two transmembrane proteins (XacH and XacI) and a solute-binding protein (XacG).</text>
</comment>
<comment type="subcellular location">
    <subcellularLocation>
        <location evidence="1">Cell membrane</location>
        <topology evidence="1">Peripheral membrane protein</topology>
    </subcellularLocation>
</comment>
<dbReference type="AlphaFoldDB" id="A0A9Q4PV56"/>
<dbReference type="RefSeq" id="WP_274924278.1">
    <property type="nucleotide sequence ID" value="NZ_JAKELO010000002.1"/>
</dbReference>
<evidence type="ECO:0000313" key="19">
    <source>
        <dbReference type="Proteomes" id="UP001143747"/>
    </source>
</evidence>
<dbReference type="PANTHER" id="PTHR42781:SF7">
    <property type="entry name" value="MOLYBDENUM ABC TRANSPORTER, ATP-BINDING PROTEIN"/>
    <property type="match status" value="1"/>
</dbReference>
<dbReference type="SUPFAM" id="SSF50331">
    <property type="entry name" value="MOP-like"/>
    <property type="match status" value="1"/>
</dbReference>
<evidence type="ECO:0000256" key="2">
    <source>
        <dbReference type="ARBA" id="ARBA00022448"/>
    </source>
</evidence>
<comment type="catalytic activity">
    <reaction evidence="11">
        <text>L-arabinose(out) + ATP + H2O = L-arabinose(in) + ADP + phosphate + H(+)</text>
        <dbReference type="Rhea" id="RHEA:30007"/>
        <dbReference type="ChEBI" id="CHEBI:15377"/>
        <dbReference type="ChEBI" id="CHEBI:15378"/>
        <dbReference type="ChEBI" id="CHEBI:17535"/>
        <dbReference type="ChEBI" id="CHEBI:30616"/>
        <dbReference type="ChEBI" id="CHEBI:43474"/>
        <dbReference type="ChEBI" id="CHEBI:456216"/>
        <dbReference type="EC" id="7.5.2.13"/>
    </reaction>
    <physiologicalReaction direction="left-to-right" evidence="11">
        <dbReference type="Rhea" id="RHEA:30008"/>
    </physiologicalReaction>
</comment>
<dbReference type="InterPro" id="IPR008995">
    <property type="entry name" value="Mo/tungstate-bd_C_term_dom"/>
</dbReference>
<evidence type="ECO:0000256" key="3">
    <source>
        <dbReference type="ARBA" id="ARBA00022741"/>
    </source>
</evidence>
<dbReference type="Pfam" id="PF00005">
    <property type="entry name" value="ABC_tran"/>
    <property type="match status" value="1"/>
</dbReference>
<dbReference type="NCBIfam" id="NF040840">
    <property type="entry name" value="tungstate_WtpC"/>
    <property type="match status" value="1"/>
</dbReference>
<organism evidence="18 19">
    <name type="scientific">Methanogenium marinum</name>
    <dbReference type="NCBI Taxonomy" id="348610"/>
    <lineage>
        <taxon>Archaea</taxon>
        <taxon>Methanobacteriati</taxon>
        <taxon>Methanobacteriota</taxon>
        <taxon>Stenosarchaea group</taxon>
        <taxon>Methanomicrobia</taxon>
        <taxon>Methanomicrobiales</taxon>
        <taxon>Methanomicrobiaceae</taxon>
        <taxon>Methanogenium</taxon>
    </lineage>
</organism>
<keyword evidence="4 18" id="KW-0067">ATP-binding</keyword>
<keyword evidence="19" id="KW-1185">Reference proteome</keyword>
<comment type="catalytic activity">
    <reaction evidence="10">
        <text>D-xylose(out) + ATP + H2O = D-xylose(in) + ADP + phosphate + H(+)</text>
        <dbReference type="Rhea" id="RHEA:29899"/>
        <dbReference type="ChEBI" id="CHEBI:15377"/>
        <dbReference type="ChEBI" id="CHEBI:15378"/>
        <dbReference type="ChEBI" id="CHEBI:30616"/>
        <dbReference type="ChEBI" id="CHEBI:43474"/>
        <dbReference type="ChEBI" id="CHEBI:53455"/>
        <dbReference type="ChEBI" id="CHEBI:456216"/>
        <dbReference type="EC" id="7.5.2.13"/>
    </reaction>
    <physiologicalReaction direction="left-to-right" evidence="10">
        <dbReference type="Rhea" id="RHEA:29900"/>
    </physiologicalReaction>
</comment>
<evidence type="ECO:0000313" key="18">
    <source>
        <dbReference type="EMBL" id="MDE4907630.1"/>
    </source>
</evidence>
<evidence type="ECO:0000256" key="10">
    <source>
        <dbReference type="ARBA" id="ARBA00050355"/>
    </source>
</evidence>
<evidence type="ECO:0000256" key="13">
    <source>
        <dbReference type="ARBA" id="ARBA00061029"/>
    </source>
</evidence>
<evidence type="ECO:0000256" key="4">
    <source>
        <dbReference type="ARBA" id="ARBA00022840"/>
    </source>
</evidence>
<evidence type="ECO:0000259" key="16">
    <source>
        <dbReference type="PROSITE" id="PS50893"/>
    </source>
</evidence>
<dbReference type="FunFam" id="3.40.50.300:FF:000042">
    <property type="entry name" value="Maltose/maltodextrin ABC transporter, ATP-binding protein"/>
    <property type="match status" value="1"/>
</dbReference>
<dbReference type="InterPro" id="IPR050093">
    <property type="entry name" value="ABC_SmlMolc_Importer"/>
</dbReference>
<evidence type="ECO:0000256" key="9">
    <source>
        <dbReference type="ARBA" id="ARBA00047936"/>
    </source>
</evidence>
<evidence type="ECO:0000256" key="6">
    <source>
        <dbReference type="ARBA" id="ARBA00038781"/>
    </source>
</evidence>
<dbReference type="Gene3D" id="3.40.50.300">
    <property type="entry name" value="P-loop containing nucleotide triphosphate hydrolases"/>
    <property type="match status" value="1"/>
</dbReference>
<accession>A0A9Q4PV56</accession>
<dbReference type="EC" id="7.5.2.13" evidence="15"/>
<dbReference type="Proteomes" id="UP001143747">
    <property type="component" value="Unassembled WGS sequence"/>
</dbReference>
<feature type="domain" description="ABC transporter" evidence="16">
    <location>
        <begin position="2"/>
        <end position="231"/>
    </location>
</feature>
<reference evidence="18" key="1">
    <citation type="submission" date="2022-01" db="EMBL/GenBank/DDBJ databases">
        <title>Draft genome of Methanogenium marinum DSM 15558.</title>
        <authorList>
            <person name="Chen S.-C."/>
            <person name="You Y.-T."/>
        </authorList>
    </citation>
    <scope>NUCLEOTIDE SEQUENCE</scope>
    <source>
        <strain evidence="18">DSM 15558</strain>
    </source>
</reference>
<dbReference type="InterPro" id="IPR027417">
    <property type="entry name" value="P-loop_NTPase"/>
</dbReference>
<evidence type="ECO:0000256" key="12">
    <source>
        <dbReference type="ARBA" id="ARBA00053454"/>
    </source>
</evidence>
<comment type="subunit">
    <text evidence="6">The complex is composed of two ATP-binding proteins (WtpC), two transmembrane proteins (WtpB) and a solute-binding protein (WtpA).</text>
</comment>
<dbReference type="InterPro" id="IPR003439">
    <property type="entry name" value="ABC_transporter-like_ATP-bd"/>
</dbReference>
<dbReference type="GO" id="GO:0005524">
    <property type="term" value="F:ATP binding"/>
    <property type="evidence" value="ECO:0007669"/>
    <property type="project" value="UniProtKB-KW"/>
</dbReference>
<comment type="caution">
    <text evidence="18">The sequence shown here is derived from an EMBL/GenBank/DDBJ whole genome shotgun (WGS) entry which is preliminary data.</text>
</comment>
<gene>
    <name evidence="18" type="ORF">L0665_03265</name>
</gene>
<dbReference type="GO" id="GO:0043190">
    <property type="term" value="C:ATP-binding cassette (ABC) transporter complex"/>
    <property type="evidence" value="ECO:0007669"/>
    <property type="project" value="InterPro"/>
</dbReference>
<comment type="similarity">
    <text evidence="5">Belongs to the ABC transporter superfamily. Sulfate/tungstate importer (TC 3.A.1.6) family.</text>
</comment>
<dbReference type="SUPFAM" id="SSF52540">
    <property type="entry name" value="P-loop containing nucleoside triphosphate hydrolases"/>
    <property type="match status" value="1"/>
</dbReference>
<evidence type="ECO:0000259" key="17">
    <source>
        <dbReference type="PROSITE" id="PS51866"/>
    </source>
</evidence>
<keyword evidence="3" id="KW-0547">Nucleotide-binding</keyword>
<dbReference type="InterPro" id="IPR017871">
    <property type="entry name" value="ABC_transporter-like_CS"/>
</dbReference>
<evidence type="ECO:0000256" key="11">
    <source>
        <dbReference type="ARBA" id="ARBA00051890"/>
    </source>
</evidence>
<dbReference type="GO" id="GO:0015689">
    <property type="term" value="P:molybdate ion transport"/>
    <property type="evidence" value="ECO:0007669"/>
    <property type="project" value="InterPro"/>
</dbReference>
<dbReference type="Gene3D" id="2.40.50.100">
    <property type="match status" value="1"/>
</dbReference>
<dbReference type="GO" id="GO:0016887">
    <property type="term" value="F:ATP hydrolysis activity"/>
    <property type="evidence" value="ECO:0007669"/>
    <property type="project" value="InterPro"/>
</dbReference>
<evidence type="ECO:0000256" key="14">
    <source>
        <dbReference type="ARBA" id="ARBA00065962"/>
    </source>
</evidence>
<comment type="function">
    <text evidence="12">Part of the ABC transporter complex XacGHIJK involved in the uptake of xylose and arabinose. Responsible for energy coupling to the transport system.</text>
</comment>